<name>A0ABP3WHK0_9GAMM</name>
<protein>
    <submittedName>
        <fullName evidence="2">Nucleotidyltransferase</fullName>
    </submittedName>
</protein>
<reference evidence="3" key="1">
    <citation type="journal article" date="2019" name="Int. J. Syst. Evol. Microbiol.">
        <title>The Global Catalogue of Microorganisms (GCM) 10K type strain sequencing project: providing services to taxonomists for standard genome sequencing and annotation.</title>
        <authorList>
            <consortium name="The Broad Institute Genomics Platform"/>
            <consortium name="The Broad Institute Genome Sequencing Center for Infectious Disease"/>
            <person name="Wu L."/>
            <person name="Ma J."/>
        </authorList>
    </citation>
    <scope>NUCLEOTIDE SEQUENCE [LARGE SCALE GENOMIC DNA]</scope>
    <source>
        <strain evidence="3">JCM 15608</strain>
    </source>
</reference>
<dbReference type="RefSeq" id="WP_343815998.1">
    <property type="nucleotide sequence ID" value="NZ_BAAAFA010000003.1"/>
</dbReference>
<sequence>MKTKLYNENFAALSTKQRTLFTELLEYACQSLEPSKTKKELAEQRYMSVGKWLADSDDPMFEGVEIYPQGSQRIGTTSKPVFRAEFDLDFICYLPNAEGSHPDICRQKVIARIKENGNFEDLVSELNRGCRLNYADEFHLDITPAIPDQNNANEYGAISVPDKKLKEWKASNPKGYAEDFDLIAKLEPKYIGFSDRMFANAALEAKNIEELPKQTLFKGILRRAVQIMKRHRDLLFFDNNNYDGKAPISIIITTLAASAYKELVIQQSFNNELEVLLTVVESMTGYIETKVVNGKIEMWVTNPKNRHENFAEKWNVDSKRVEAFHYWHSDFVEKLRELASVTLLPLIKEKLNTLLGEGSSSKAIEKHFEVLNETRESNNLFIKKTGAISTVATATPVKANTFFGK</sequence>
<evidence type="ECO:0000313" key="3">
    <source>
        <dbReference type="Proteomes" id="UP001500021"/>
    </source>
</evidence>
<evidence type="ECO:0000313" key="2">
    <source>
        <dbReference type="EMBL" id="GAA0814381.1"/>
    </source>
</evidence>
<dbReference type="InterPro" id="IPR006116">
    <property type="entry name" value="NT_2-5OAS_ClassI-CCAase"/>
</dbReference>
<dbReference type="Pfam" id="PF18144">
    <property type="entry name" value="SMODS"/>
    <property type="match status" value="1"/>
</dbReference>
<keyword evidence="3" id="KW-1185">Reference proteome</keyword>
<gene>
    <name evidence="2" type="ORF">GCM10009111_11160</name>
</gene>
<accession>A0ABP3WHK0</accession>
<dbReference type="Proteomes" id="UP001500021">
    <property type="component" value="Unassembled WGS sequence"/>
</dbReference>
<proteinExistence type="predicted"/>
<organism evidence="2 3">
    <name type="scientific">Colwellia asteriadis</name>
    <dbReference type="NCBI Taxonomy" id="517723"/>
    <lineage>
        <taxon>Bacteria</taxon>
        <taxon>Pseudomonadati</taxon>
        <taxon>Pseudomonadota</taxon>
        <taxon>Gammaproteobacteria</taxon>
        <taxon>Alteromonadales</taxon>
        <taxon>Colwelliaceae</taxon>
        <taxon>Colwellia</taxon>
    </lineage>
</organism>
<evidence type="ECO:0000256" key="1">
    <source>
        <dbReference type="ARBA" id="ARBA00023118"/>
    </source>
</evidence>
<dbReference type="EMBL" id="BAAAFA010000003">
    <property type="protein sequence ID" value="GAA0814381.1"/>
    <property type="molecule type" value="Genomic_DNA"/>
</dbReference>
<dbReference type="CDD" id="cd05400">
    <property type="entry name" value="NT_2-5OAS_ClassI-CCAase"/>
    <property type="match status" value="1"/>
</dbReference>
<keyword evidence="1" id="KW-0051">Antiviral defense</keyword>
<comment type="caution">
    <text evidence="2">The sequence shown here is derived from an EMBL/GenBank/DDBJ whole genome shotgun (WGS) entry which is preliminary data.</text>
</comment>